<dbReference type="GeneID" id="105367672"/>
<feature type="transmembrane region" description="Helical" evidence="7">
    <location>
        <begin position="12"/>
        <end position="28"/>
    </location>
</feature>
<dbReference type="CTD" id="36651"/>
<feature type="transmembrane region" description="Helical" evidence="7">
    <location>
        <begin position="364"/>
        <end position="384"/>
    </location>
</feature>
<dbReference type="CDD" id="cd17318">
    <property type="entry name" value="MFS_SLC17"/>
    <property type="match status" value="1"/>
</dbReference>
<feature type="transmembrane region" description="Helical" evidence="7">
    <location>
        <begin position="154"/>
        <end position="173"/>
    </location>
</feature>
<dbReference type="GO" id="GO:0016020">
    <property type="term" value="C:membrane"/>
    <property type="evidence" value="ECO:0007669"/>
    <property type="project" value="UniProtKB-SubCell"/>
</dbReference>
<feature type="transmembrane region" description="Helical" evidence="7">
    <location>
        <begin position="457"/>
        <end position="476"/>
    </location>
</feature>
<accession>A0AAJ6YUS5</accession>
<dbReference type="Gene3D" id="1.20.1250.20">
    <property type="entry name" value="MFS general substrate transporter like domains"/>
    <property type="match status" value="2"/>
</dbReference>
<evidence type="ECO:0000256" key="2">
    <source>
        <dbReference type="ARBA" id="ARBA00022448"/>
    </source>
</evidence>
<dbReference type="InterPro" id="IPR036259">
    <property type="entry name" value="MFS_trans_sf"/>
</dbReference>
<evidence type="ECO:0000256" key="4">
    <source>
        <dbReference type="ARBA" id="ARBA00022847"/>
    </source>
</evidence>
<dbReference type="InterPro" id="IPR050382">
    <property type="entry name" value="MFS_Na/Anion_cotransporter"/>
</dbReference>
<keyword evidence="6 7" id="KW-0472">Membrane</keyword>
<evidence type="ECO:0000313" key="10">
    <source>
        <dbReference type="RefSeq" id="XP_011504742.1"/>
    </source>
</evidence>
<feature type="domain" description="Major facilitator superfamily (MFS) profile" evidence="8">
    <location>
        <begin position="35"/>
        <end position="481"/>
    </location>
</feature>
<keyword evidence="5 7" id="KW-1133">Transmembrane helix</keyword>
<dbReference type="PANTHER" id="PTHR11662">
    <property type="entry name" value="SOLUTE CARRIER FAMILY 17"/>
    <property type="match status" value="1"/>
</dbReference>
<feature type="transmembrane region" description="Helical" evidence="7">
    <location>
        <begin position="193"/>
        <end position="212"/>
    </location>
</feature>
<evidence type="ECO:0000256" key="7">
    <source>
        <dbReference type="SAM" id="Phobius"/>
    </source>
</evidence>
<dbReference type="InterPro" id="IPR011701">
    <property type="entry name" value="MFS"/>
</dbReference>
<evidence type="ECO:0000256" key="5">
    <source>
        <dbReference type="ARBA" id="ARBA00022989"/>
    </source>
</evidence>
<feature type="transmembrane region" description="Helical" evidence="7">
    <location>
        <begin position="282"/>
        <end position="304"/>
    </location>
</feature>
<dbReference type="GO" id="GO:0006820">
    <property type="term" value="P:monoatomic anion transport"/>
    <property type="evidence" value="ECO:0007669"/>
    <property type="project" value="TreeGrafter"/>
</dbReference>
<protein>
    <submittedName>
        <fullName evidence="10">Inorganic phosphate cotransporter</fullName>
    </submittedName>
</protein>
<evidence type="ECO:0000256" key="6">
    <source>
        <dbReference type="ARBA" id="ARBA00023136"/>
    </source>
</evidence>
<dbReference type="SUPFAM" id="SSF103473">
    <property type="entry name" value="MFS general substrate transporter"/>
    <property type="match status" value="1"/>
</dbReference>
<feature type="transmembrane region" description="Helical" evidence="7">
    <location>
        <begin position="390"/>
        <end position="413"/>
    </location>
</feature>
<keyword evidence="4" id="KW-0769">Symport</keyword>
<dbReference type="FunFam" id="1.20.1250.20:FF:000003">
    <property type="entry name" value="Solute carrier family 17 member 3"/>
    <property type="match status" value="1"/>
</dbReference>
<dbReference type="KEGG" id="csol:105367672"/>
<evidence type="ECO:0000313" key="9">
    <source>
        <dbReference type="Proteomes" id="UP000695007"/>
    </source>
</evidence>
<keyword evidence="2" id="KW-0813">Transport</keyword>
<gene>
    <name evidence="10" type="primary">LOC105367672</name>
</gene>
<proteinExistence type="predicted"/>
<reference evidence="10" key="1">
    <citation type="submission" date="2025-08" db="UniProtKB">
        <authorList>
            <consortium name="RefSeq"/>
        </authorList>
    </citation>
    <scope>IDENTIFICATION</scope>
</reference>
<keyword evidence="3 7" id="KW-0812">Transmembrane</keyword>
<name>A0AAJ6YUS5_9HYME</name>
<evidence type="ECO:0000256" key="3">
    <source>
        <dbReference type="ARBA" id="ARBA00022692"/>
    </source>
</evidence>
<dbReference type="Proteomes" id="UP000695007">
    <property type="component" value="Unplaced"/>
</dbReference>
<feature type="transmembrane region" description="Helical" evidence="7">
    <location>
        <begin position="218"/>
        <end position="239"/>
    </location>
</feature>
<evidence type="ECO:0000256" key="1">
    <source>
        <dbReference type="ARBA" id="ARBA00004141"/>
    </source>
</evidence>
<sequence>MTKGKKFISCRNTLWILAFWGFGVNYMLRNNLNLAIVAMVIPPKTSAIDSECVMEHLSKNISNHNYQDLINISNAETLKTILMDEKGLDDRYPWNEYQQGLVLGAYYWLHWVLQLPGGLLARKYGTKLIFGLGNVLVAFLGFFIPVATRYSLNALIFLRVLQGSIAGVVWPSMHDMTAKWIPPNERSRFVSSYLGSSVGAAITYPLCATIIAGYGWEAVFYVTSIVGVVWYIFWLCLVYDSPRLHPRISIEEKDYILRSLAEKTEENDEISVTGNRKVPWKAILSSIPFWVTIMAHWGGVWGFITLMTQAPSYFNYVQGWNINATGVLSGSPHIARMAFSYLFSMLSDWLLRTRRLSLSGVRKLANLVCAGGQCLLTIGLSLSGCEPAHAAFFMIAGTAINGAVSSGTIPAFVDLSPNYASVLFGICNLVTTPAGFLSSLVVGILTNNNQTIGQWRLVFLISAANLSLSCIIHLLWGTSMQQPWNNYFITKKSSTDTGTDCKDGEELVIFLANKSDTKEDELMQDKCKKDTHSDSKIINTKVLKSSAGVSEST</sequence>
<dbReference type="RefSeq" id="XP_011504742.1">
    <property type="nucleotide sequence ID" value="XM_011506440.1"/>
</dbReference>
<dbReference type="PROSITE" id="PS50850">
    <property type="entry name" value="MFS"/>
    <property type="match status" value="1"/>
</dbReference>
<dbReference type="AlphaFoldDB" id="A0AAJ6YUS5"/>
<keyword evidence="9" id="KW-1185">Reference proteome</keyword>
<feature type="transmembrane region" description="Helical" evidence="7">
    <location>
        <begin position="128"/>
        <end position="148"/>
    </location>
</feature>
<dbReference type="InterPro" id="IPR020846">
    <property type="entry name" value="MFS_dom"/>
</dbReference>
<dbReference type="Pfam" id="PF07690">
    <property type="entry name" value="MFS_1"/>
    <property type="match status" value="1"/>
</dbReference>
<dbReference type="PANTHER" id="PTHR11662:SF79">
    <property type="entry name" value="NA[+]-DEPENDENT INORGANIC PHOSPHATE COTRANSPORTER, ISOFORM A"/>
    <property type="match status" value="1"/>
</dbReference>
<feature type="transmembrane region" description="Helical" evidence="7">
    <location>
        <begin position="101"/>
        <end position="121"/>
    </location>
</feature>
<dbReference type="GO" id="GO:0015293">
    <property type="term" value="F:symporter activity"/>
    <property type="evidence" value="ECO:0007669"/>
    <property type="project" value="UniProtKB-KW"/>
</dbReference>
<comment type="subcellular location">
    <subcellularLocation>
        <location evidence="1">Membrane</location>
        <topology evidence="1">Multi-pass membrane protein</topology>
    </subcellularLocation>
</comment>
<evidence type="ECO:0000259" key="8">
    <source>
        <dbReference type="PROSITE" id="PS50850"/>
    </source>
</evidence>
<feature type="transmembrane region" description="Helical" evidence="7">
    <location>
        <begin position="420"/>
        <end position="445"/>
    </location>
</feature>
<organism evidence="9 10">
    <name type="scientific">Ceratosolen solmsi marchali</name>
    <dbReference type="NCBI Taxonomy" id="326594"/>
    <lineage>
        <taxon>Eukaryota</taxon>
        <taxon>Metazoa</taxon>
        <taxon>Ecdysozoa</taxon>
        <taxon>Arthropoda</taxon>
        <taxon>Hexapoda</taxon>
        <taxon>Insecta</taxon>
        <taxon>Pterygota</taxon>
        <taxon>Neoptera</taxon>
        <taxon>Endopterygota</taxon>
        <taxon>Hymenoptera</taxon>
        <taxon>Apocrita</taxon>
        <taxon>Proctotrupomorpha</taxon>
        <taxon>Chalcidoidea</taxon>
        <taxon>Agaonidae</taxon>
        <taxon>Agaoninae</taxon>
        <taxon>Ceratosolen</taxon>
    </lineage>
</organism>